<protein>
    <submittedName>
        <fullName evidence="2">Uncharacterized protein</fullName>
    </submittedName>
</protein>
<dbReference type="Proteomes" id="UP000257109">
    <property type="component" value="Unassembled WGS sequence"/>
</dbReference>
<name>A0A371FI46_MUCPR</name>
<feature type="compositionally biased region" description="Basic and acidic residues" evidence="1">
    <location>
        <begin position="1"/>
        <end position="14"/>
    </location>
</feature>
<comment type="caution">
    <text evidence="2">The sequence shown here is derived from an EMBL/GenBank/DDBJ whole genome shotgun (WGS) entry which is preliminary data.</text>
</comment>
<dbReference type="AlphaFoldDB" id="A0A371FI46"/>
<keyword evidence="3" id="KW-1185">Reference proteome</keyword>
<dbReference type="EMBL" id="QJKJ01009037">
    <property type="protein sequence ID" value="RDX77920.1"/>
    <property type="molecule type" value="Genomic_DNA"/>
</dbReference>
<gene>
    <name evidence="2" type="ORF">CR513_41887</name>
</gene>
<evidence type="ECO:0000313" key="2">
    <source>
        <dbReference type="EMBL" id="RDX77920.1"/>
    </source>
</evidence>
<feature type="non-terminal residue" evidence="2">
    <location>
        <position position="1"/>
    </location>
</feature>
<feature type="region of interest" description="Disordered" evidence="1">
    <location>
        <begin position="1"/>
        <end position="21"/>
    </location>
</feature>
<sequence>MTNSLEKRKDRRQEALSGNLFLPGGTLPDLVGQCSDSPKNQRSVASAPRTPILYRALIDWLTTLSDTTS</sequence>
<reference evidence="2" key="1">
    <citation type="submission" date="2018-05" db="EMBL/GenBank/DDBJ databases">
        <title>Draft genome of Mucuna pruriens seed.</title>
        <authorList>
            <person name="Nnadi N.E."/>
            <person name="Vos R."/>
            <person name="Hasami M.H."/>
            <person name="Devisetty U.K."/>
            <person name="Aguiy J.C."/>
        </authorList>
    </citation>
    <scope>NUCLEOTIDE SEQUENCE [LARGE SCALE GENOMIC DNA]</scope>
    <source>
        <strain evidence="2">JCA_2017</strain>
    </source>
</reference>
<proteinExistence type="predicted"/>
<evidence type="ECO:0000313" key="3">
    <source>
        <dbReference type="Proteomes" id="UP000257109"/>
    </source>
</evidence>
<evidence type="ECO:0000256" key="1">
    <source>
        <dbReference type="SAM" id="MobiDB-lite"/>
    </source>
</evidence>
<accession>A0A371FI46</accession>
<organism evidence="2 3">
    <name type="scientific">Mucuna pruriens</name>
    <name type="common">Velvet bean</name>
    <name type="synonym">Dolichos pruriens</name>
    <dbReference type="NCBI Taxonomy" id="157652"/>
    <lineage>
        <taxon>Eukaryota</taxon>
        <taxon>Viridiplantae</taxon>
        <taxon>Streptophyta</taxon>
        <taxon>Embryophyta</taxon>
        <taxon>Tracheophyta</taxon>
        <taxon>Spermatophyta</taxon>
        <taxon>Magnoliopsida</taxon>
        <taxon>eudicotyledons</taxon>
        <taxon>Gunneridae</taxon>
        <taxon>Pentapetalae</taxon>
        <taxon>rosids</taxon>
        <taxon>fabids</taxon>
        <taxon>Fabales</taxon>
        <taxon>Fabaceae</taxon>
        <taxon>Papilionoideae</taxon>
        <taxon>50 kb inversion clade</taxon>
        <taxon>NPAAA clade</taxon>
        <taxon>indigoferoid/millettioid clade</taxon>
        <taxon>Phaseoleae</taxon>
        <taxon>Mucuna</taxon>
    </lineage>
</organism>